<comment type="subcellular location">
    <subcellularLocation>
        <location evidence="1">Membrane</location>
        <topology evidence="1">Multi-pass membrane protein</topology>
    </subcellularLocation>
</comment>
<evidence type="ECO:0000256" key="5">
    <source>
        <dbReference type="ARBA" id="ARBA00023136"/>
    </source>
</evidence>
<dbReference type="GO" id="GO:0022857">
    <property type="term" value="F:transmembrane transporter activity"/>
    <property type="evidence" value="ECO:0007669"/>
    <property type="project" value="InterPro"/>
</dbReference>
<keyword evidence="10" id="KW-1185">Reference proteome</keyword>
<evidence type="ECO:0000256" key="3">
    <source>
        <dbReference type="ARBA" id="ARBA00022692"/>
    </source>
</evidence>
<dbReference type="InterPro" id="IPR020846">
    <property type="entry name" value="MFS_dom"/>
</dbReference>
<feature type="transmembrane region" description="Helical" evidence="7">
    <location>
        <begin position="192"/>
        <end position="212"/>
    </location>
</feature>
<gene>
    <name evidence="9" type="primary">gsfJ-1</name>
    <name evidence="9" type="ORF">C8035_v008501</name>
</gene>
<sequence length="566" mass="59484">MTSTTSTLAHPLGEKDPGGDTTPSPSVLAEEGIVDKKEEAALATDEEAGSVQPPETKAEYPSGMVLGFVVVALVLSIFLVALDMTIVATAIPKITDEFKGLDQVAWYGAAFFMCVAAFQSTWGKAYKYFPLKTSFLLSIFIFEVGSLICGVAPNSVALIVGRAIAGVGAAGIGSGAYTIIGFSAPPDKRPTFTGIIGASYGIASVIGPLIGGAFTDHVSWRWCFYINLPIGGVSAAIILFFFHTPPQAVPVKASLREKFLQMDLLGTALIMGATIAFLLALQWGGHTHPWNSSVVVGLLVGFGLILVTFIVLEWYQGERSMIAPRLFSDRTVYISSLYAFFFAGAYFVLVYYLPIYFQSVDNASPTQSGVRNLPLIIAVTIATIASGITISMTGIYTPILVASAAIATIGAGLLYTLDIGTGSDKWIGYQVLAGLAWGAGFQVPIIAVQGTVGESDLASATAVLLFFQTVGGAFFVAAAQSGFLITMLKSAVAAVPDIDANLVVLTGATQIREAFAPDVVPAVIRAYMDGLKVTFALTVAGVGVSFFLALFSRWTKLNTKNISGAA</sequence>
<dbReference type="FunFam" id="1.20.1720.10:FF:000012">
    <property type="entry name" value="MFS toxin efflux pump (AflT)"/>
    <property type="match status" value="1"/>
</dbReference>
<dbReference type="PANTHER" id="PTHR23501">
    <property type="entry name" value="MAJOR FACILITATOR SUPERFAMILY"/>
    <property type="match status" value="1"/>
</dbReference>
<proteinExistence type="predicted"/>
<evidence type="ECO:0000313" key="9">
    <source>
        <dbReference type="EMBL" id="TDZ35794.1"/>
    </source>
</evidence>
<comment type="caution">
    <text evidence="9">The sequence shown here is derived from an EMBL/GenBank/DDBJ whole genome shotgun (WGS) entry which is preliminary data.</text>
</comment>
<evidence type="ECO:0000313" key="10">
    <source>
        <dbReference type="Proteomes" id="UP000295083"/>
    </source>
</evidence>
<dbReference type="PANTHER" id="PTHR23501:SF177">
    <property type="entry name" value="MAJOR FACILITATOR SUPERFAMILY (MFS) PROFILE DOMAIN-CONTAINING PROTEIN-RELATED"/>
    <property type="match status" value="1"/>
</dbReference>
<dbReference type="FunFam" id="1.20.1250.20:FF:000196">
    <property type="entry name" value="MFS toxin efflux pump (AflT)"/>
    <property type="match status" value="1"/>
</dbReference>
<dbReference type="SUPFAM" id="SSF103473">
    <property type="entry name" value="MFS general substrate transporter"/>
    <property type="match status" value="2"/>
</dbReference>
<evidence type="ECO:0000256" key="4">
    <source>
        <dbReference type="ARBA" id="ARBA00022989"/>
    </source>
</evidence>
<feature type="transmembrane region" description="Helical" evidence="7">
    <location>
        <begin position="65"/>
        <end position="92"/>
    </location>
</feature>
<dbReference type="InterPro" id="IPR036259">
    <property type="entry name" value="MFS_trans_sf"/>
</dbReference>
<feature type="transmembrane region" description="Helical" evidence="7">
    <location>
        <begin position="373"/>
        <end position="392"/>
    </location>
</feature>
<keyword evidence="4 7" id="KW-1133">Transmembrane helix</keyword>
<dbReference type="AlphaFoldDB" id="A0A4R8QI21"/>
<feature type="transmembrane region" description="Helical" evidence="7">
    <location>
        <begin position="159"/>
        <end position="180"/>
    </location>
</feature>
<evidence type="ECO:0000256" key="7">
    <source>
        <dbReference type="SAM" id="Phobius"/>
    </source>
</evidence>
<organism evidence="9 10">
    <name type="scientific">Colletotrichum spinosum</name>
    <dbReference type="NCBI Taxonomy" id="1347390"/>
    <lineage>
        <taxon>Eukaryota</taxon>
        <taxon>Fungi</taxon>
        <taxon>Dikarya</taxon>
        <taxon>Ascomycota</taxon>
        <taxon>Pezizomycotina</taxon>
        <taxon>Sordariomycetes</taxon>
        <taxon>Hypocreomycetidae</taxon>
        <taxon>Glomerellales</taxon>
        <taxon>Glomerellaceae</taxon>
        <taxon>Colletotrichum</taxon>
        <taxon>Colletotrichum orbiculare species complex</taxon>
    </lineage>
</organism>
<feature type="transmembrane region" description="Helical" evidence="7">
    <location>
        <begin position="399"/>
        <end position="417"/>
    </location>
</feature>
<dbReference type="Pfam" id="PF07690">
    <property type="entry name" value="MFS_1"/>
    <property type="match status" value="1"/>
</dbReference>
<feature type="transmembrane region" description="Helical" evidence="7">
    <location>
        <begin position="264"/>
        <end position="284"/>
    </location>
</feature>
<feature type="transmembrane region" description="Helical" evidence="7">
    <location>
        <begin position="134"/>
        <end position="153"/>
    </location>
</feature>
<evidence type="ECO:0000259" key="8">
    <source>
        <dbReference type="PROSITE" id="PS50850"/>
    </source>
</evidence>
<dbReference type="EMBL" id="QAPG01000037">
    <property type="protein sequence ID" value="TDZ35794.1"/>
    <property type="molecule type" value="Genomic_DNA"/>
</dbReference>
<feature type="transmembrane region" description="Helical" evidence="7">
    <location>
        <begin position="332"/>
        <end position="353"/>
    </location>
</feature>
<keyword evidence="5 7" id="KW-0472">Membrane</keyword>
<feature type="transmembrane region" description="Helical" evidence="7">
    <location>
        <begin position="290"/>
        <end position="312"/>
    </location>
</feature>
<dbReference type="InterPro" id="IPR011701">
    <property type="entry name" value="MFS"/>
</dbReference>
<feature type="transmembrane region" description="Helical" evidence="7">
    <location>
        <begin position="224"/>
        <end position="243"/>
    </location>
</feature>
<reference evidence="9 10" key="1">
    <citation type="submission" date="2018-11" db="EMBL/GenBank/DDBJ databases">
        <title>Genome sequence and assembly of Colletotrichum spinosum.</title>
        <authorList>
            <person name="Gan P."/>
            <person name="Shirasu K."/>
        </authorList>
    </citation>
    <scope>NUCLEOTIDE SEQUENCE [LARGE SCALE GENOMIC DNA]</scope>
    <source>
        <strain evidence="9 10">CBS 515.97</strain>
    </source>
</reference>
<name>A0A4R8QI21_9PEZI</name>
<feature type="domain" description="Major facilitator superfamily (MFS) profile" evidence="8">
    <location>
        <begin position="69"/>
        <end position="553"/>
    </location>
</feature>
<feature type="transmembrane region" description="Helical" evidence="7">
    <location>
        <begin position="533"/>
        <end position="551"/>
    </location>
</feature>
<dbReference type="CDD" id="cd17502">
    <property type="entry name" value="MFS_Azr1_MDR_like"/>
    <property type="match status" value="1"/>
</dbReference>
<evidence type="ECO:0000256" key="1">
    <source>
        <dbReference type="ARBA" id="ARBA00004141"/>
    </source>
</evidence>
<evidence type="ECO:0000256" key="2">
    <source>
        <dbReference type="ARBA" id="ARBA00022448"/>
    </source>
</evidence>
<evidence type="ECO:0000256" key="6">
    <source>
        <dbReference type="SAM" id="MobiDB-lite"/>
    </source>
</evidence>
<feature type="transmembrane region" description="Helical" evidence="7">
    <location>
        <begin position="429"/>
        <end position="448"/>
    </location>
</feature>
<feature type="transmembrane region" description="Helical" evidence="7">
    <location>
        <begin position="460"/>
        <end position="479"/>
    </location>
</feature>
<dbReference type="PROSITE" id="PS50850">
    <property type="entry name" value="MFS"/>
    <property type="match status" value="1"/>
</dbReference>
<feature type="transmembrane region" description="Helical" evidence="7">
    <location>
        <begin position="104"/>
        <end position="122"/>
    </location>
</feature>
<dbReference type="Proteomes" id="UP000295083">
    <property type="component" value="Unassembled WGS sequence"/>
</dbReference>
<protein>
    <submittedName>
        <fullName evidence="9">Putative efflux pump gsfJ</fullName>
    </submittedName>
</protein>
<feature type="region of interest" description="Disordered" evidence="6">
    <location>
        <begin position="1"/>
        <end position="27"/>
    </location>
</feature>
<dbReference type="Gene3D" id="1.20.1250.20">
    <property type="entry name" value="MFS general substrate transporter like domains"/>
    <property type="match status" value="1"/>
</dbReference>
<dbReference type="GO" id="GO:0005886">
    <property type="term" value="C:plasma membrane"/>
    <property type="evidence" value="ECO:0007669"/>
    <property type="project" value="TreeGrafter"/>
</dbReference>
<keyword evidence="3 7" id="KW-0812">Transmembrane</keyword>
<keyword evidence="2" id="KW-0813">Transport</keyword>
<accession>A0A4R8QI21</accession>